<dbReference type="AlphaFoldDB" id="A0AAN6GUL1"/>
<evidence type="ECO:0000313" key="4">
    <source>
        <dbReference type="Proteomes" id="UP001176517"/>
    </source>
</evidence>
<dbReference type="SUPFAM" id="SSF49879">
    <property type="entry name" value="SMAD/FHA domain"/>
    <property type="match status" value="1"/>
</dbReference>
<evidence type="ECO:0000256" key="2">
    <source>
        <dbReference type="SAM" id="MobiDB-lite"/>
    </source>
</evidence>
<feature type="compositionally biased region" description="Low complexity" evidence="2">
    <location>
        <begin position="513"/>
        <end position="523"/>
    </location>
</feature>
<evidence type="ECO:0000313" key="3">
    <source>
        <dbReference type="EMBL" id="KAK0550698.1"/>
    </source>
</evidence>
<feature type="compositionally biased region" description="Polar residues" evidence="2">
    <location>
        <begin position="959"/>
        <end position="977"/>
    </location>
</feature>
<feature type="compositionally biased region" description="Low complexity" evidence="2">
    <location>
        <begin position="386"/>
        <end position="402"/>
    </location>
</feature>
<feature type="compositionally biased region" description="Polar residues" evidence="2">
    <location>
        <begin position="434"/>
        <end position="445"/>
    </location>
</feature>
<feature type="compositionally biased region" description="Low complexity" evidence="2">
    <location>
        <begin position="1048"/>
        <end position="1073"/>
    </location>
</feature>
<evidence type="ECO:0000256" key="1">
    <source>
        <dbReference type="ARBA" id="ARBA00023242"/>
    </source>
</evidence>
<feature type="compositionally biased region" description="Polar residues" evidence="2">
    <location>
        <begin position="534"/>
        <end position="559"/>
    </location>
</feature>
<feature type="compositionally biased region" description="Pro residues" evidence="2">
    <location>
        <begin position="1099"/>
        <end position="1117"/>
    </location>
</feature>
<feature type="compositionally biased region" description="Pro residues" evidence="2">
    <location>
        <begin position="674"/>
        <end position="686"/>
    </location>
</feature>
<feature type="compositionally biased region" description="Low complexity" evidence="2">
    <location>
        <begin position="931"/>
        <end position="958"/>
    </location>
</feature>
<feature type="compositionally biased region" description="Acidic residues" evidence="2">
    <location>
        <begin position="305"/>
        <end position="319"/>
    </location>
</feature>
<feature type="compositionally biased region" description="Low complexity" evidence="2">
    <location>
        <begin position="139"/>
        <end position="164"/>
    </location>
</feature>
<feature type="compositionally biased region" description="Low complexity" evidence="2">
    <location>
        <begin position="693"/>
        <end position="727"/>
    </location>
</feature>
<feature type="compositionally biased region" description="Low complexity" evidence="2">
    <location>
        <begin position="446"/>
        <end position="463"/>
    </location>
</feature>
<feature type="region of interest" description="Disordered" evidence="2">
    <location>
        <begin position="293"/>
        <end position="583"/>
    </location>
</feature>
<dbReference type="EMBL" id="JAPDMZ010000088">
    <property type="protein sequence ID" value="KAK0550698.1"/>
    <property type="molecule type" value="Genomic_DNA"/>
</dbReference>
<dbReference type="GO" id="GO:0043565">
    <property type="term" value="F:sequence-specific DNA binding"/>
    <property type="evidence" value="ECO:0007669"/>
    <property type="project" value="TreeGrafter"/>
</dbReference>
<feature type="compositionally biased region" description="Basic residues" evidence="2">
    <location>
        <begin position="1036"/>
        <end position="1045"/>
    </location>
</feature>
<feature type="compositionally biased region" description="Low complexity" evidence="2">
    <location>
        <begin position="837"/>
        <end position="864"/>
    </location>
</feature>
<feature type="compositionally biased region" description="Low complexity" evidence="2">
    <location>
        <begin position="631"/>
        <end position="673"/>
    </location>
</feature>
<feature type="compositionally biased region" description="Low complexity" evidence="2">
    <location>
        <begin position="885"/>
        <end position="909"/>
    </location>
</feature>
<feature type="region of interest" description="Disordered" evidence="2">
    <location>
        <begin position="596"/>
        <end position="737"/>
    </location>
</feature>
<protein>
    <submittedName>
        <fullName evidence="3">Pre-rRNA-processing protein fhl1</fullName>
    </submittedName>
</protein>
<dbReference type="InterPro" id="IPR045178">
    <property type="entry name" value="Fhl1/FHA1"/>
</dbReference>
<dbReference type="GO" id="GO:0005634">
    <property type="term" value="C:nucleus"/>
    <property type="evidence" value="ECO:0007669"/>
    <property type="project" value="TreeGrafter"/>
</dbReference>
<name>A0AAN6GUL1_9BASI</name>
<dbReference type="GO" id="GO:0060962">
    <property type="term" value="P:regulation of ribosomal protein gene transcription by RNA polymerase II"/>
    <property type="evidence" value="ECO:0007669"/>
    <property type="project" value="InterPro"/>
</dbReference>
<proteinExistence type="predicted"/>
<sequence length="1123" mass="113206">MEAHFDAASAYAEPAQGPIPAYAKLEFPGFSYYIQTLNVTIGRRPVASSSAAPIADIPEQQFLHTTSGDDVPVPAFTAPPDGHVDVDLGPLKSISRLHARIFYLAPGQPLIPSTAPDVDEDLIEAVQSLASSQQTGFDTATNPTAQAPAGTTTSSSSSSHSIPALASFPQRNGISIGPMSPSLSHPGVNGSIGSGGWDSAAGLLHATRGGLPIVNWSDQQDQQQVGRFILHVLGRNGAFVDDVWAEKDCCIALGKRTKIQIAERVFYFVLPRDVQDDEDDVATQFSGPSSHNLLLDPFFTKDSDADSSDSDEETSDSDLSEISGSADLDSSDEEDDSEQENDASDESEEGSDDDEDLSDGSSQAGHETDNGSDNDFVELPPPPPLSSRLPSGGSKVSSSTIGKGKGKGGDYARKNPANPPPMPKLNKGKAKATSAPNGSASTSTLNSPKSAAKNAAAAAASPSQNKIPAWMYAGIAGRKRKRGEAGSDDEPMKVGTPIGIEALEAAQRRAKANKSASSKAPAAEVPTGPAHQAQLHSTEPVTGSSAPAATDPLPSTSTAAPLAKVEAKPAAAQPQSAPALPPAAPIVKAPVVPITAAPAPRQSPTKQEAIPTKLPPTHSIQPPPSLPPKPAAQALPPTTKPAGALATSSAAGSNSAVPSTSTPPRVAPASSVPPALPVKAPLPPTTPAQRPLAGAAPTPATSAATTTTTAAASAPTATPITPIRPTTGAPPTPRRIPIVVGDIPAAALPPPGSKPKPVPGSVEALLESPPIVHHEGKLYLSPPVFGHLGAVELERIESMGAQAALKVLQGYLVDHLKEKIRLQNAAKNAQAQAQRAAAAAAAGGPHAASTGGAGPGPRSAATAPVAARPNGAIPNTVGRGAITTPAALPRPAGVPPGVGVPRPTAPVRPLAVGTSPAGARPATSQVQLPLRTTPTTTAGAAAAPGVARPTAVPAGAPTSMTLPSGPSSSRTAVSPSTPDADPLAALDALAAHPEAAVLIQLLKQQRAEGGGINQLTPEQMELLQMANKLAAQQASKSKKKKKKKSKEGGPSPVPGSAGEASGSGTSMSTQQPAAPLPPTTSPAIAGGPQSNTVVVPTAPAMPPPPRPSPTQPPPPTNVQPASS</sequence>
<feature type="compositionally biased region" description="Acidic residues" evidence="2">
    <location>
        <begin position="329"/>
        <end position="358"/>
    </location>
</feature>
<feature type="region of interest" description="Disordered" evidence="2">
    <location>
        <begin position="1024"/>
        <end position="1123"/>
    </location>
</feature>
<dbReference type="PANTHER" id="PTHR21712">
    <property type="entry name" value="PRE-RRNA-PROCESSING PROTEIN FHL1"/>
    <property type="match status" value="1"/>
</dbReference>
<keyword evidence="1" id="KW-0539">Nucleus</keyword>
<feature type="compositionally biased region" description="Low complexity" evidence="2">
    <location>
        <begin position="568"/>
        <end position="578"/>
    </location>
</feature>
<dbReference type="PANTHER" id="PTHR21712:SF29">
    <property type="entry name" value="PRE-RRNA-PROCESSING PROTEIN FHL1"/>
    <property type="match status" value="1"/>
</dbReference>
<feature type="compositionally biased region" description="Pro residues" evidence="2">
    <location>
        <begin position="621"/>
        <end position="630"/>
    </location>
</feature>
<comment type="caution">
    <text evidence="3">The sequence shown here is derived from an EMBL/GenBank/DDBJ whole genome shotgun (WGS) entry which is preliminary data.</text>
</comment>
<reference evidence="3" key="1">
    <citation type="journal article" date="2023" name="PhytoFront">
        <title>Draft Genome Resources of Seven Strains of Tilletia horrida, Causal Agent of Kernel Smut of Rice.</title>
        <authorList>
            <person name="Khanal S."/>
            <person name="Antony Babu S."/>
            <person name="Zhou X.G."/>
        </authorList>
    </citation>
    <scope>NUCLEOTIDE SEQUENCE</scope>
    <source>
        <strain evidence="3">TX6</strain>
    </source>
</reference>
<organism evidence="3 4">
    <name type="scientific">Tilletia horrida</name>
    <dbReference type="NCBI Taxonomy" id="155126"/>
    <lineage>
        <taxon>Eukaryota</taxon>
        <taxon>Fungi</taxon>
        <taxon>Dikarya</taxon>
        <taxon>Basidiomycota</taxon>
        <taxon>Ustilaginomycotina</taxon>
        <taxon>Exobasidiomycetes</taxon>
        <taxon>Tilletiales</taxon>
        <taxon>Tilletiaceae</taxon>
        <taxon>Tilletia</taxon>
    </lineage>
</organism>
<accession>A0AAN6GUL1</accession>
<feature type="region of interest" description="Disordered" evidence="2">
    <location>
        <begin position="134"/>
        <end position="164"/>
    </location>
</feature>
<dbReference type="InterPro" id="IPR008984">
    <property type="entry name" value="SMAD_FHA_dom_sf"/>
</dbReference>
<keyword evidence="4" id="KW-1185">Reference proteome</keyword>
<feature type="region of interest" description="Disordered" evidence="2">
    <location>
        <begin position="837"/>
        <end position="980"/>
    </location>
</feature>
<gene>
    <name evidence="3" type="primary">FHL1</name>
    <name evidence="3" type="ORF">OC846_003555</name>
</gene>
<dbReference type="Proteomes" id="UP001176517">
    <property type="component" value="Unassembled WGS sequence"/>
</dbReference>